<evidence type="ECO:0000313" key="1">
    <source>
        <dbReference type="EMBL" id="CEK99668.1"/>
    </source>
</evidence>
<protein>
    <submittedName>
        <fullName evidence="1">Uncharacterized protein</fullName>
    </submittedName>
</protein>
<accession>A0A0B7C385</accession>
<feature type="non-terminal residue" evidence="1">
    <location>
        <position position="1"/>
    </location>
</feature>
<dbReference type="EMBL" id="HACG01052797">
    <property type="protein sequence ID" value="CEK99668.1"/>
    <property type="molecule type" value="Transcribed_RNA"/>
</dbReference>
<proteinExistence type="predicted"/>
<reference evidence="1" key="1">
    <citation type="submission" date="2014-12" db="EMBL/GenBank/DDBJ databases">
        <title>Insight into the proteome of Arion vulgaris.</title>
        <authorList>
            <person name="Aradska J."/>
            <person name="Bulat T."/>
            <person name="Smidak R."/>
            <person name="Sarate P."/>
            <person name="Gangsoo J."/>
            <person name="Sialana F."/>
            <person name="Bilban M."/>
            <person name="Lubec G."/>
        </authorList>
    </citation>
    <scope>NUCLEOTIDE SEQUENCE</scope>
    <source>
        <tissue evidence="1">Skin</tissue>
    </source>
</reference>
<gene>
    <name evidence="1" type="primary">ORF221839</name>
</gene>
<organism evidence="1">
    <name type="scientific">Arion vulgaris</name>
    <dbReference type="NCBI Taxonomy" id="1028688"/>
    <lineage>
        <taxon>Eukaryota</taxon>
        <taxon>Metazoa</taxon>
        <taxon>Spiralia</taxon>
        <taxon>Lophotrochozoa</taxon>
        <taxon>Mollusca</taxon>
        <taxon>Gastropoda</taxon>
        <taxon>Heterobranchia</taxon>
        <taxon>Euthyneura</taxon>
        <taxon>Panpulmonata</taxon>
        <taxon>Eupulmonata</taxon>
        <taxon>Stylommatophora</taxon>
        <taxon>Helicina</taxon>
        <taxon>Arionoidea</taxon>
        <taxon>Arionidae</taxon>
        <taxon>Arion</taxon>
    </lineage>
</organism>
<dbReference type="AlphaFoldDB" id="A0A0B7C385"/>
<sequence>PVFLFSGYFLDDFKYPSVSQKQNPGLFKASPVVCLVYKFAFRNYCVSVMQKTNVLDQKTQVF</sequence>
<name>A0A0B7C385_9EUPU</name>